<dbReference type="AlphaFoldDB" id="A0A382YRA5"/>
<sequence length="44" mass="4786">MRQVLENIGPMRVTLFDQVAPFPGPQLVEDAVAACRESSSQVVV</sequence>
<reference evidence="1" key="1">
    <citation type="submission" date="2018-05" db="EMBL/GenBank/DDBJ databases">
        <authorList>
            <person name="Lanie J.A."/>
            <person name="Ng W.-L."/>
            <person name="Kazmierczak K.M."/>
            <person name="Andrzejewski T.M."/>
            <person name="Davidsen T.M."/>
            <person name="Wayne K.J."/>
            <person name="Tettelin H."/>
            <person name="Glass J.I."/>
            <person name="Rusch D."/>
            <person name="Podicherti R."/>
            <person name="Tsui H.-C.T."/>
            <person name="Winkler M.E."/>
        </authorList>
    </citation>
    <scope>NUCLEOTIDE SEQUENCE</scope>
</reference>
<name>A0A382YRA5_9ZZZZ</name>
<protein>
    <submittedName>
        <fullName evidence="1">Uncharacterized protein</fullName>
    </submittedName>
</protein>
<organism evidence="1">
    <name type="scientific">marine metagenome</name>
    <dbReference type="NCBI Taxonomy" id="408172"/>
    <lineage>
        <taxon>unclassified sequences</taxon>
        <taxon>metagenomes</taxon>
        <taxon>ecological metagenomes</taxon>
    </lineage>
</organism>
<feature type="non-terminal residue" evidence="1">
    <location>
        <position position="44"/>
    </location>
</feature>
<evidence type="ECO:0000313" key="1">
    <source>
        <dbReference type="EMBL" id="SVD85827.1"/>
    </source>
</evidence>
<proteinExistence type="predicted"/>
<dbReference type="EMBL" id="UINC01177939">
    <property type="protein sequence ID" value="SVD85827.1"/>
    <property type="molecule type" value="Genomic_DNA"/>
</dbReference>
<accession>A0A382YRA5</accession>
<gene>
    <name evidence="1" type="ORF">METZ01_LOCUS438681</name>
</gene>